<dbReference type="PANTHER" id="PTHR33332">
    <property type="entry name" value="REVERSE TRANSCRIPTASE DOMAIN-CONTAINING PROTEIN"/>
    <property type="match status" value="1"/>
</dbReference>
<evidence type="ECO:0000313" key="2">
    <source>
        <dbReference type="EMBL" id="KMQ86033.1"/>
    </source>
</evidence>
<dbReference type="GO" id="GO:0003964">
    <property type="term" value="F:RNA-directed DNA polymerase activity"/>
    <property type="evidence" value="ECO:0007669"/>
    <property type="project" value="UniProtKB-KW"/>
</dbReference>
<comment type="caution">
    <text evidence="2">The sequence shown here is derived from an EMBL/GenBank/DDBJ whole genome shotgun (WGS) entry which is preliminary data.</text>
</comment>
<dbReference type="OrthoDB" id="7700848at2759"/>
<dbReference type="PROSITE" id="PS50878">
    <property type="entry name" value="RT_POL"/>
    <property type="match status" value="1"/>
</dbReference>
<gene>
    <name evidence="2" type="ORF">RF55_15104</name>
</gene>
<keyword evidence="2" id="KW-0695">RNA-directed DNA polymerase</keyword>
<name>A0A0J7K6C5_LASNI</name>
<keyword evidence="2" id="KW-0548">Nucleotidyltransferase</keyword>
<dbReference type="Proteomes" id="UP000036403">
    <property type="component" value="Unassembled WGS sequence"/>
</dbReference>
<dbReference type="InterPro" id="IPR043502">
    <property type="entry name" value="DNA/RNA_pol_sf"/>
</dbReference>
<proteinExistence type="predicted"/>
<accession>A0A0J7K6C5</accession>
<protein>
    <submittedName>
        <fullName evidence="2">Rna-directed dna polymerase from mobile element jockey-like protein</fullName>
    </submittedName>
</protein>
<dbReference type="AlphaFoldDB" id="A0A0J7K6C5"/>
<dbReference type="Pfam" id="PF00078">
    <property type="entry name" value="RVT_1"/>
    <property type="match status" value="1"/>
</dbReference>
<dbReference type="STRING" id="67767.A0A0J7K6C5"/>
<evidence type="ECO:0000259" key="1">
    <source>
        <dbReference type="PROSITE" id="PS50878"/>
    </source>
</evidence>
<dbReference type="InterPro" id="IPR000477">
    <property type="entry name" value="RT_dom"/>
</dbReference>
<feature type="domain" description="Reverse transcriptase" evidence="1">
    <location>
        <begin position="1"/>
        <end position="213"/>
    </location>
</feature>
<evidence type="ECO:0000313" key="3">
    <source>
        <dbReference type="Proteomes" id="UP000036403"/>
    </source>
</evidence>
<reference evidence="2 3" key="1">
    <citation type="submission" date="2015-04" db="EMBL/GenBank/DDBJ databases">
        <title>Lasius niger genome sequencing.</title>
        <authorList>
            <person name="Konorov E.A."/>
            <person name="Nikitin M.A."/>
            <person name="Kirill M.V."/>
            <person name="Chang P."/>
        </authorList>
    </citation>
    <scope>NUCLEOTIDE SEQUENCE [LARGE SCALE GENOMIC DNA]</scope>
    <source>
        <tissue evidence="2">Whole</tissue>
    </source>
</reference>
<dbReference type="PaxDb" id="67767-A0A0J7K6C5"/>
<sequence>MSKRVENIMVIPIPKIKKPIKASDYRPINVLPVYEKVLELVVKERLEKYLEENEVLTEHQSGFRKSYSCETAIQGTIDEWKVEIAGRKMVGVIFMDLKRAFETVDRKRLLGKLYQIGIRGKMLDWLRSYLHNRTQKVRFYNLYSKLMAINHGVPQGSVLGPLLFILYINDIIEVCPKGSNVKLFADDTMIYVSGESSEELNKKLNESGAIERK</sequence>
<dbReference type="EMBL" id="LBMM01012715">
    <property type="protein sequence ID" value="KMQ86033.1"/>
    <property type="molecule type" value="Genomic_DNA"/>
</dbReference>
<dbReference type="SUPFAM" id="SSF56672">
    <property type="entry name" value="DNA/RNA polymerases"/>
    <property type="match status" value="1"/>
</dbReference>
<keyword evidence="2" id="KW-0808">Transferase</keyword>
<dbReference type="CDD" id="cd01650">
    <property type="entry name" value="RT_nLTR_like"/>
    <property type="match status" value="1"/>
</dbReference>
<keyword evidence="3" id="KW-1185">Reference proteome</keyword>
<organism evidence="2 3">
    <name type="scientific">Lasius niger</name>
    <name type="common">Black garden ant</name>
    <dbReference type="NCBI Taxonomy" id="67767"/>
    <lineage>
        <taxon>Eukaryota</taxon>
        <taxon>Metazoa</taxon>
        <taxon>Ecdysozoa</taxon>
        <taxon>Arthropoda</taxon>
        <taxon>Hexapoda</taxon>
        <taxon>Insecta</taxon>
        <taxon>Pterygota</taxon>
        <taxon>Neoptera</taxon>
        <taxon>Endopterygota</taxon>
        <taxon>Hymenoptera</taxon>
        <taxon>Apocrita</taxon>
        <taxon>Aculeata</taxon>
        <taxon>Formicoidea</taxon>
        <taxon>Formicidae</taxon>
        <taxon>Formicinae</taxon>
        <taxon>Lasius</taxon>
        <taxon>Lasius</taxon>
    </lineage>
</organism>